<dbReference type="SMR" id="A0A2C9CZS3"/>
<organism evidence="1 2">
    <name type="scientific">Yersinia phage fHe-Yen9-03</name>
    <dbReference type="NCBI Taxonomy" id="2052743"/>
    <lineage>
        <taxon>Viruses</taxon>
        <taxon>Duplodnaviria</taxon>
        <taxon>Heunggongvirae</taxon>
        <taxon>Uroviricota</taxon>
        <taxon>Caudoviricetes</taxon>
        <taxon>Eneladusvirus</taxon>
        <taxon>Eneladusvirus Yen904</taxon>
    </lineage>
</organism>
<proteinExistence type="predicted"/>
<accession>A0A2C9CZS3</accession>
<name>A0A2C9CZS3_9CAUD</name>
<dbReference type="Proteomes" id="UP000241364">
    <property type="component" value="Chromosome i"/>
</dbReference>
<reference evidence="2" key="1">
    <citation type="submission" date="2017-10" db="EMBL/GenBank/DDBJ databases">
        <authorList>
            <person name="Skurnik M."/>
        </authorList>
    </citation>
    <scope>NUCLEOTIDE SEQUENCE [LARGE SCALE GENOMIC DNA]</scope>
    <source>
        <strain evidence="2">fHe-Yen9-03</strain>
    </source>
</reference>
<evidence type="ECO:0000313" key="2">
    <source>
        <dbReference type="Proteomes" id="UP000241364"/>
    </source>
</evidence>
<dbReference type="EMBL" id="LT960552">
    <property type="protein sequence ID" value="SOK59330.1"/>
    <property type="molecule type" value="Genomic_DNA"/>
</dbReference>
<sequence>MIYQMLIHELNQIKNEGTDIGNSIKYCTENAFDLVQKYNDGSTVNELVQVCLAHK</sequence>
<protein>
    <submittedName>
        <fullName evidence="1">Uncharacterized protein</fullName>
    </submittedName>
</protein>
<gene>
    <name evidence="1" type="primary">g522</name>
</gene>
<evidence type="ECO:0000313" key="1">
    <source>
        <dbReference type="EMBL" id="SOK59330.1"/>
    </source>
</evidence>